<organism evidence="2 3">
    <name type="scientific">Mycolicibacterium poriferae</name>
    <dbReference type="NCBI Taxonomy" id="39694"/>
    <lineage>
        <taxon>Bacteria</taxon>
        <taxon>Bacillati</taxon>
        <taxon>Actinomycetota</taxon>
        <taxon>Actinomycetes</taxon>
        <taxon>Mycobacteriales</taxon>
        <taxon>Mycobacteriaceae</taxon>
        <taxon>Mycolicibacterium</taxon>
    </lineage>
</organism>
<sequence>MPRRTNTPALPILLLVVTLATTLAGCSTNPVDAPPPTIAPASAAASPPAGATPEGQVVPLAAPAQAAVFDPATRSLVVLGPGDANRSLVTVLPADGAPVPVELDGTTGALVADADGRALLPTRGGYFALDVAAGVAERVGVPGQDDVDFTALARRADGRLVLGSADGTVYTLDSQGGVAAQVKIFARVDSIVTQGDTAVVLDRGQTSVTSLTADGTDDEHALRAGEGATTMVADAAGRVLVADTRGGELLVYGVGPLMLRQRFPVPDAPYGLVASGGDTPVLAWVAQTATNTVVGYDLSTGIPVEKVRYRTVQQPNSLAFDDASGTLYVVSGSGAGVQVIAGAAR</sequence>
<keyword evidence="1" id="KW-0732">Signal</keyword>
<dbReference type="EMBL" id="AP022570">
    <property type="protein sequence ID" value="BBX52656.1"/>
    <property type="molecule type" value="Genomic_DNA"/>
</dbReference>
<name>A0A6N4VAL2_9MYCO</name>
<proteinExistence type="predicted"/>
<reference evidence="2 3" key="1">
    <citation type="journal article" date="2019" name="Emerg. Microbes Infect.">
        <title>Comprehensive subspecies identification of 175 nontuberculous mycobacteria species based on 7547 genomic profiles.</title>
        <authorList>
            <person name="Matsumoto Y."/>
            <person name="Kinjo T."/>
            <person name="Motooka D."/>
            <person name="Nabeya D."/>
            <person name="Jung N."/>
            <person name="Uechi K."/>
            <person name="Horii T."/>
            <person name="Iida T."/>
            <person name="Fujita J."/>
            <person name="Nakamura S."/>
        </authorList>
    </citation>
    <scope>NUCLEOTIDE SEQUENCE [LARGE SCALE GENOMIC DNA]</scope>
    <source>
        <strain evidence="2 3">JCM 12603</strain>
    </source>
</reference>
<dbReference type="KEGG" id="mpof:MPOR_36820"/>
<dbReference type="AlphaFoldDB" id="A0A6N4VAL2"/>
<evidence type="ECO:0000313" key="3">
    <source>
        <dbReference type="Proteomes" id="UP000466785"/>
    </source>
</evidence>
<accession>A0A6N4VAL2</accession>
<dbReference type="SUPFAM" id="SSF63829">
    <property type="entry name" value="Calcium-dependent phosphotriesterase"/>
    <property type="match status" value="1"/>
</dbReference>
<dbReference type="Proteomes" id="UP000466785">
    <property type="component" value="Chromosome"/>
</dbReference>
<feature type="chain" id="PRO_5027029905" evidence="1">
    <location>
        <begin position="34"/>
        <end position="345"/>
    </location>
</feature>
<dbReference type="InterPro" id="IPR015943">
    <property type="entry name" value="WD40/YVTN_repeat-like_dom_sf"/>
</dbReference>
<dbReference type="Gene3D" id="2.130.10.10">
    <property type="entry name" value="YVTN repeat-like/Quinoprotein amine dehydrogenase"/>
    <property type="match status" value="1"/>
</dbReference>
<evidence type="ECO:0000313" key="2">
    <source>
        <dbReference type="EMBL" id="BBX52656.1"/>
    </source>
</evidence>
<dbReference type="PROSITE" id="PS51257">
    <property type="entry name" value="PROKAR_LIPOPROTEIN"/>
    <property type="match status" value="1"/>
</dbReference>
<keyword evidence="3" id="KW-1185">Reference proteome</keyword>
<dbReference type="RefSeq" id="WP_372512038.1">
    <property type="nucleotide sequence ID" value="NZ_AP022570.1"/>
</dbReference>
<evidence type="ECO:0000256" key="1">
    <source>
        <dbReference type="SAM" id="SignalP"/>
    </source>
</evidence>
<gene>
    <name evidence="2" type="ORF">MPOR_36820</name>
</gene>
<protein>
    <submittedName>
        <fullName evidence="2">Uncharacterized protein</fullName>
    </submittedName>
</protein>
<feature type="signal peptide" evidence="1">
    <location>
        <begin position="1"/>
        <end position="33"/>
    </location>
</feature>